<keyword evidence="12 16" id="KW-0143">Chaperone</keyword>
<keyword evidence="7 16" id="KW-0812">Transmembrane</keyword>
<evidence type="ECO:0000256" key="9">
    <source>
        <dbReference type="ARBA" id="ARBA00022989"/>
    </source>
</evidence>
<accession>A0A1Y0IE43</accession>
<keyword evidence="9 16" id="KW-1133">Transmembrane helix</keyword>
<evidence type="ECO:0000256" key="16">
    <source>
        <dbReference type="HAMAP-Rule" id="MF_00790"/>
    </source>
</evidence>
<dbReference type="Proteomes" id="UP000196027">
    <property type="component" value="Chromosome"/>
</dbReference>
<evidence type="ECO:0000256" key="8">
    <source>
        <dbReference type="ARBA" id="ARBA00022963"/>
    </source>
</evidence>
<feature type="coiled-coil region" evidence="17">
    <location>
        <begin position="292"/>
        <end position="319"/>
    </location>
</feature>
<comment type="function">
    <text evidence="1 16">May be involved in the folding of the extracellular lipase during its passage through the periplasm.</text>
</comment>
<dbReference type="OrthoDB" id="7025807at2"/>
<evidence type="ECO:0000256" key="1">
    <source>
        <dbReference type="ARBA" id="ARBA00003280"/>
    </source>
</evidence>
<evidence type="ECO:0000256" key="14">
    <source>
        <dbReference type="ARBA" id="ARBA00031542"/>
    </source>
</evidence>
<evidence type="ECO:0000256" key="13">
    <source>
        <dbReference type="ARBA" id="ARBA00030948"/>
    </source>
</evidence>
<name>A0A1Y0IE43_9GAMM</name>
<dbReference type="GO" id="GO:0051082">
    <property type="term" value="F:unfolded protein binding"/>
    <property type="evidence" value="ECO:0007669"/>
    <property type="project" value="UniProtKB-UniRule"/>
</dbReference>
<evidence type="ECO:0000256" key="7">
    <source>
        <dbReference type="ARBA" id="ARBA00022692"/>
    </source>
</evidence>
<dbReference type="Pfam" id="PF03280">
    <property type="entry name" value="Lipase_chap"/>
    <property type="match status" value="1"/>
</dbReference>
<keyword evidence="20" id="KW-1185">Reference proteome</keyword>
<evidence type="ECO:0000256" key="15">
    <source>
        <dbReference type="ARBA" id="ARBA00033028"/>
    </source>
</evidence>
<feature type="region of interest" description="Disordered" evidence="18">
    <location>
        <begin position="51"/>
        <end position="80"/>
    </location>
</feature>
<dbReference type="KEGG" id="ome:OLMES_4443"/>
<keyword evidence="11 16" id="KW-0472">Membrane</keyword>
<dbReference type="EMBL" id="CP021425">
    <property type="protein sequence ID" value="ARU58439.1"/>
    <property type="molecule type" value="Genomic_DNA"/>
</dbReference>
<dbReference type="GO" id="GO:0016042">
    <property type="term" value="P:lipid catabolic process"/>
    <property type="evidence" value="ECO:0007669"/>
    <property type="project" value="UniProtKB-UniRule"/>
</dbReference>
<evidence type="ECO:0000256" key="4">
    <source>
        <dbReference type="ARBA" id="ARBA00019692"/>
    </source>
</evidence>
<dbReference type="GO" id="GO:0005886">
    <property type="term" value="C:plasma membrane"/>
    <property type="evidence" value="ECO:0007669"/>
    <property type="project" value="UniProtKB-SubCell"/>
</dbReference>
<evidence type="ECO:0000256" key="12">
    <source>
        <dbReference type="ARBA" id="ARBA00023186"/>
    </source>
</evidence>
<evidence type="ECO:0000256" key="10">
    <source>
        <dbReference type="ARBA" id="ARBA00023098"/>
    </source>
</evidence>
<protein>
    <recommendedName>
        <fullName evidence="4 16">Lipase chaperone</fullName>
    </recommendedName>
    <alternativeName>
        <fullName evidence="16">Lipase activator protein</fullName>
    </alternativeName>
    <alternativeName>
        <fullName evidence="15 16">Lipase foldase</fullName>
    </alternativeName>
    <alternativeName>
        <fullName evidence="13 16">Lipase helper protein</fullName>
    </alternativeName>
    <alternativeName>
        <fullName evidence="14 16">Lipase modulator</fullName>
    </alternativeName>
</protein>
<keyword evidence="5 16" id="KW-1003">Cell membrane</keyword>
<comment type="subcellular location">
    <subcellularLocation>
        <location evidence="2">Cell inner membrane</location>
        <topology evidence="2">Single-pass membrane protein</topology>
        <orientation evidence="2">Periplasmic side</orientation>
    </subcellularLocation>
</comment>
<organism evidence="19 20">
    <name type="scientific">Oleiphilus messinensis</name>
    <dbReference type="NCBI Taxonomy" id="141451"/>
    <lineage>
        <taxon>Bacteria</taxon>
        <taxon>Pseudomonadati</taxon>
        <taxon>Pseudomonadota</taxon>
        <taxon>Gammaproteobacteria</taxon>
        <taxon>Oceanospirillales</taxon>
        <taxon>Oleiphilaceae</taxon>
        <taxon>Oleiphilus</taxon>
    </lineage>
</organism>
<reference evidence="19 20" key="1">
    <citation type="submission" date="2017-05" db="EMBL/GenBank/DDBJ databases">
        <title>Genomic insights into alkan degradation activity of Oleiphilus messinensis.</title>
        <authorList>
            <person name="Kozyavkin S.A."/>
            <person name="Slesarev A.I."/>
            <person name="Golyshin P.N."/>
            <person name="Korzhenkov A."/>
            <person name="Golyshina O.N."/>
            <person name="Toshchakov S.V."/>
        </authorList>
    </citation>
    <scope>NUCLEOTIDE SEQUENCE [LARGE SCALE GENOMIC DNA]</scope>
    <source>
        <strain evidence="19 20">ME102</strain>
    </source>
</reference>
<keyword evidence="6 16" id="KW-0997">Cell inner membrane</keyword>
<comment type="similarity">
    <text evidence="3 16">Belongs to the lipase chaperone family.</text>
</comment>
<dbReference type="AlphaFoldDB" id="A0A1Y0IE43"/>
<evidence type="ECO:0000313" key="20">
    <source>
        <dbReference type="Proteomes" id="UP000196027"/>
    </source>
</evidence>
<keyword evidence="17" id="KW-0175">Coiled coil</keyword>
<evidence type="ECO:0000313" key="19">
    <source>
        <dbReference type="EMBL" id="ARU58439.1"/>
    </source>
</evidence>
<dbReference type="HAMAP" id="MF_00790">
    <property type="entry name" value="Lipase_chap"/>
    <property type="match status" value="1"/>
</dbReference>
<evidence type="ECO:0000256" key="6">
    <source>
        <dbReference type="ARBA" id="ARBA00022519"/>
    </source>
</evidence>
<dbReference type="RefSeq" id="WP_087463216.1">
    <property type="nucleotide sequence ID" value="NZ_CP021425.1"/>
</dbReference>
<dbReference type="SUPFAM" id="SSF158855">
    <property type="entry name" value="Lipase chaperone-like"/>
    <property type="match status" value="1"/>
</dbReference>
<evidence type="ECO:0000256" key="17">
    <source>
        <dbReference type="SAM" id="Coils"/>
    </source>
</evidence>
<gene>
    <name evidence="16" type="primary">lifO</name>
    <name evidence="19" type="ORF">OLMES_4443</name>
</gene>
<evidence type="ECO:0000256" key="3">
    <source>
        <dbReference type="ARBA" id="ARBA00010358"/>
    </source>
</evidence>
<keyword evidence="10 16" id="KW-0443">Lipid metabolism</keyword>
<dbReference type="InterPro" id="IPR004961">
    <property type="entry name" value="Lipase_chaperone"/>
</dbReference>
<evidence type="ECO:0000256" key="5">
    <source>
        <dbReference type="ARBA" id="ARBA00022475"/>
    </source>
</evidence>
<evidence type="ECO:0000256" key="18">
    <source>
        <dbReference type="SAM" id="MobiDB-lite"/>
    </source>
</evidence>
<evidence type="ECO:0000256" key="11">
    <source>
        <dbReference type="ARBA" id="ARBA00023136"/>
    </source>
</evidence>
<keyword evidence="8 16" id="KW-0442">Lipid degradation</keyword>
<proteinExistence type="inferred from homology"/>
<dbReference type="GO" id="GO:0006457">
    <property type="term" value="P:protein folding"/>
    <property type="evidence" value="ECO:0007669"/>
    <property type="project" value="UniProtKB-UniRule"/>
</dbReference>
<sequence length="361" mass="41237">MGPIKRWQRWLPLILAPLIIALIISLDGSEKTSQKPMKAQQLDITAHSQLLPPAPRPGHAGLPRANQQHRESETVQQLPALPKSLQGTSVPDGLAVDRNGQLILNRGLRDVFDYYLSTLGEENPELIQRRILAMLNQALPEPALSQSIAALDRYISYLKSLETLQQYGGVTPDQIDPERLQEQQQELKALREQYLGDTLAQAFFQDDESWADYTIARIRILQNTTLNQIDKARELDVLRTGQPEFVQSQLNAVSVYQDLKQLTSELEEQGANQAEVRLLREQMVGVEAADRLEALDQKRAQFQQRINNWLTQRESLLNQSQLDHDARQRAVKEARASQFEAQEMNRVIAFEHRHDQHNRTN</sequence>
<evidence type="ECO:0000256" key="2">
    <source>
        <dbReference type="ARBA" id="ARBA00004383"/>
    </source>
</evidence>